<keyword evidence="7" id="KW-0143">Chaperone</keyword>
<comment type="caution">
    <text evidence="13">The sequence shown here is derived from an EMBL/GenBank/DDBJ whole genome shotgun (WGS) entry which is preliminary data.</text>
</comment>
<evidence type="ECO:0000256" key="6">
    <source>
        <dbReference type="ARBA" id="ARBA00023136"/>
    </source>
</evidence>
<dbReference type="InterPro" id="IPR052029">
    <property type="entry name" value="PpiD_chaperone"/>
</dbReference>
<evidence type="ECO:0000256" key="5">
    <source>
        <dbReference type="ARBA" id="ARBA00022989"/>
    </source>
</evidence>
<dbReference type="SUPFAM" id="SSF109998">
    <property type="entry name" value="Triger factor/SurA peptide-binding domain-like"/>
    <property type="match status" value="1"/>
</dbReference>
<evidence type="ECO:0000256" key="2">
    <source>
        <dbReference type="ARBA" id="ARBA00022475"/>
    </source>
</evidence>
<keyword evidence="14" id="KW-1185">Reference proteome</keyword>
<dbReference type="PANTHER" id="PTHR47529:SF1">
    <property type="entry name" value="PERIPLASMIC CHAPERONE PPID"/>
    <property type="match status" value="1"/>
</dbReference>
<evidence type="ECO:0000256" key="3">
    <source>
        <dbReference type="ARBA" id="ARBA00022519"/>
    </source>
</evidence>
<dbReference type="InterPro" id="IPR027304">
    <property type="entry name" value="Trigger_fact/SurA_dom_sf"/>
</dbReference>
<reference evidence="13" key="1">
    <citation type="submission" date="2022-10" db="EMBL/GenBank/DDBJ databases">
        <authorList>
            <person name="Kim H.S."/>
            <person name="Kim J.-S."/>
            <person name="Suh M.K."/>
            <person name="Eom M.K."/>
            <person name="Lee J.-S."/>
        </authorList>
    </citation>
    <scope>NUCLEOTIDE SEQUENCE</scope>
    <source>
        <strain evidence="13">LIP-5</strain>
    </source>
</reference>
<keyword evidence="3" id="KW-0997">Cell inner membrane</keyword>
<sequence>MSLIQKIQEKGAWIIFIAIALALLAFILMDSFSSGRGGGLFSDNSTLAKVNGETIDRQKFENRLNQIQQMQGEQASREDLSAEVFNYEVRNVVMNQEFEKLGIALAGKDLDNAMFGERPPSFLAQQFTDPQTGVYDANAARNFIAQVRKEKNNPQVTQTLQMIEMGMQQLSEQIVNQKYQSMIVGATHIPKWLVEKSVADANAVASISYVNVPYTSISDSAVQVTDADITAFVNKHKKQFEQKEDFRDMSVVTFNAGPSSADSAAQLAAAQKLKQQFASATDLKSFVDLQNNSNMAYYDGYISSKELQDPLKDTIISQPVGTIVGPIVENGNIVLAKLVGAAPIADTVHARFLIVATHGPDAQGQTVQFRTDTAARQRIDTALALVRTGTSFDSAVARYSDNRENSRLENITSSQLVQMGSPELSNFLLTGNVNESKVVKIQNGFLLAQITGKSGSSMGYKIARIVKPLTPSSETISEASTAANHFAANSRDAKSFEENARKQNLPVMPVQGIRQNDYRIGNLGSDRQLVRWLYEGKVGDVSEPVQIGDQFVVARINAVSKKGLPSAATVRPYVESFLRNEKKAKMIIDTKFKGNTLEAIAQAAGVQVSRADSISFYGQMVPGIGMEPKVAGAAFNKTIQGKVSKPIAGNIGVFAIKGEGISAVPGTNAENIRQTLFQSWLQQIFQRSMNALVESADIKDNRFKFY</sequence>
<feature type="domain" description="PpiC" evidence="12">
    <location>
        <begin position="224"/>
        <end position="343"/>
    </location>
</feature>
<evidence type="ECO:0000259" key="12">
    <source>
        <dbReference type="Pfam" id="PF13145"/>
    </source>
</evidence>
<evidence type="ECO:0000256" key="1">
    <source>
        <dbReference type="ARBA" id="ARBA00004382"/>
    </source>
</evidence>
<proteinExistence type="inferred from homology"/>
<evidence type="ECO:0000256" key="7">
    <source>
        <dbReference type="ARBA" id="ARBA00023186"/>
    </source>
</evidence>
<dbReference type="InterPro" id="IPR000297">
    <property type="entry name" value="PPIase_PpiC"/>
</dbReference>
<evidence type="ECO:0000313" key="14">
    <source>
        <dbReference type="Proteomes" id="UP001209317"/>
    </source>
</evidence>
<accession>A0AAE3IMR6</accession>
<dbReference type="PANTHER" id="PTHR47529">
    <property type="entry name" value="PEPTIDYL-PROLYL CIS-TRANS ISOMERASE D"/>
    <property type="match status" value="1"/>
</dbReference>
<evidence type="ECO:0000256" key="10">
    <source>
        <dbReference type="ARBA" id="ARBA00042775"/>
    </source>
</evidence>
<evidence type="ECO:0000256" key="8">
    <source>
        <dbReference type="ARBA" id="ARBA00038408"/>
    </source>
</evidence>
<dbReference type="EMBL" id="JAOTPL010000009">
    <property type="protein sequence ID" value="MCU7694474.1"/>
    <property type="molecule type" value="Genomic_DNA"/>
</dbReference>
<gene>
    <name evidence="13" type="ORF">OD355_08090</name>
</gene>
<protein>
    <recommendedName>
        <fullName evidence="9">Periplasmic chaperone PpiD</fullName>
    </recommendedName>
    <alternativeName>
        <fullName evidence="10">Periplasmic folding chaperone</fullName>
    </alternativeName>
</protein>
<dbReference type="Pfam" id="PF13145">
    <property type="entry name" value="Rotamase_2"/>
    <property type="match status" value="1"/>
</dbReference>
<dbReference type="Gene3D" id="3.10.50.40">
    <property type="match status" value="1"/>
</dbReference>
<keyword evidence="2" id="KW-1003">Cell membrane</keyword>
<feature type="transmembrane region" description="Helical" evidence="11">
    <location>
        <begin position="12"/>
        <end position="29"/>
    </location>
</feature>
<keyword evidence="5 11" id="KW-1133">Transmembrane helix</keyword>
<evidence type="ECO:0000256" key="4">
    <source>
        <dbReference type="ARBA" id="ARBA00022692"/>
    </source>
</evidence>
<dbReference type="RefSeq" id="WP_263037959.1">
    <property type="nucleotide sequence ID" value="NZ_JAOTPL010000009.1"/>
</dbReference>
<name>A0AAE3IMR6_9BACT</name>
<dbReference type="GO" id="GO:0003755">
    <property type="term" value="F:peptidyl-prolyl cis-trans isomerase activity"/>
    <property type="evidence" value="ECO:0007669"/>
    <property type="project" value="InterPro"/>
</dbReference>
<dbReference type="InterPro" id="IPR046357">
    <property type="entry name" value="PPIase_dom_sf"/>
</dbReference>
<evidence type="ECO:0000313" key="13">
    <source>
        <dbReference type="EMBL" id="MCU7694474.1"/>
    </source>
</evidence>
<comment type="subcellular location">
    <subcellularLocation>
        <location evidence="1">Cell inner membrane</location>
        <topology evidence="1">Single-pass type II membrane protein</topology>
        <orientation evidence="1">Periplasmic side</orientation>
    </subcellularLocation>
</comment>
<evidence type="ECO:0000256" key="9">
    <source>
        <dbReference type="ARBA" id="ARBA00040743"/>
    </source>
</evidence>
<dbReference type="AlphaFoldDB" id="A0AAE3IMR6"/>
<keyword evidence="6 11" id="KW-0472">Membrane</keyword>
<organism evidence="13 14">
    <name type="scientific">Haoranjiania flava</name>
    <dbReference type="NCBI Taxonomy" id="1856322"/>
    <lineage>
        <taxon>Bacteria</taxon>
        <taxon>Pseudomonadati</taxon>
        <taxon>Bacteroidota</taxon>
        <taxon>Chitinophagia</taxon>
        <taxon>Chitinophagales</taxon>
        <taxon>Chitinophagaceae</taxon>
        <taxon>Haoranjiania</taxon>
    </lineage>
</organism>
<keyword evidence="4 11" id="KW-0812">Transmembrane</keyword>
<evidence type="ECO:0000256" key="11">
    <source>
        <dbReference type="SAM" id="Phobius"/>
    </source>
</evidence>
<dbReference type="Proteomes" id="UP001209317">
    <property type="component" value="Unassembled WGS sequence"/>
</dbReference>
<dbReference type="GO" id="GO:0005886">
    <property type="term" value="C:plasma membrane"/>
    <property type="evidence" value="ECO:0007669"/>
    <property type="project" value="UniProtKB-SubCell"/>
</dbReference>
<comment type="similarity">
    <text evidence="8">Belongs to the PpiD chaperone family.</text>
</comment>
<dbReference type="Pfam" id="PF13623">
    <property type="entry name" value="SurA_N_2"/>
    <property type="match status" value="1"/>
</dbReference>